<keyword evidence="1" id="KW-0812">Transmembrane</keyword>
<accession>A0AAN8ZW89</accession>
<feature type="non-terminal residue" evidence="2">
    <location>
        <position position="1"/>
    </location>
</feature>
<dbReference type="Proteomes" id="UP001381693">
    <property type="component" value="Unassembled WGS sequence"/>
</dbReference>
<dbReference type="Gene3D" id="3.40.50.1240">
    <property type="entry name" value="Phosphoglycerate mutase-like"/>
    <property type="match status" value="1"/>
</dbReference>
<dbReference type="InterPro" id="IPR013078">
    <property type="entry name" value="His_Pase_superF_clade-1"/>
</dbReference>
<evidence type="ECO:0008006" key="4">
    <source>
        <dbReference type="Google" id="ProtNLM"/>
    </source>
</evidence>
<dbReference type="PANTHER" id="PTHR16469:SF27">
    <property type="entry name" value="UBIQUITIN-ASSOCIATED AND SH3 DOMAIN-CONTAINING BA-RELATED"/>
    <property type="match status" value="1"/>
</dbReference>
<dbReference type="AlphaFoldDB" id="A0AAN8ZW89"/>
<proteinExistence type="predicted"/>
<dbReference type="PANTHER" id="PTHR16469">
    <property type="entry name" value="UBIQUITIN-ASSOCIATED AND SH3 DOMAIN-CONTAINING BA-RELATED"/>
    <property type="match status" value="1"/>
</dbReference>
<protein>
    <recommendedName>
        <fullName evidence="4">Phosphoglycerate mutase family protein</fullName>
    </recommendedName>
</protein>
<dbReference type="InterPro" id="IPR029033">
    <property type="entry name" value="His_PPase_superfam"/>
</dbReference>
<comment type="caution">
    <text evidence="2">The sequence shown here is derived from an EMBL/GenBank/DDBJ whole genome shotgun (WGS) entry which is preliminary data.</text>
</comment>
<feature type="transmembrane region" description="Helical" evidence="1">
    <location>
        <begin position="39"/>
        <end position="65"/>
    </location>
</feature>
<dbReference type="SUPFAM" id="SSF53254">
    <property type="entry name" value="Phosphoglycerate mutase-like"/>
    <property type="match status" value="1"/>
</dbReference>
<dbReference type="GO" id="GO:0016791">
    <property type="term" value="F:phosphatase activity"/>
    <property type="evidence" value="ECO:0007669"/>
    <property type="project" value="UniProtKB-ARBA"/>
</dbReference>
<evidence type="ECO:0000256" key="1">
    <source>
        <dbReference type="SAM" id="Phobius"/>
    </source>
</evidence>
<keyword evidence="1" id="KW-0472">Membrane</keyword>
<name>A0AAN8ZW89_HALRR</name>
<evidence type="ECO:0000313" key="2">
    <source>
        <dbReference type="EMBL" id="KAK7071016.1"/>
    </source>
</evidence>
<evidence type="ECO:0000313" key="3">
    <source>
        <dbReference type="Proteomes" id="UP001381693"/>
    </source>
</evidence>
<organism evidence="2 3">
    <name type="scientific">Halocaridina rubra</name>
    <name type="common">Hawaiian red shrimp</name>
    <dbReference type="NCBI Taxonomy" id="373956"/>
    <lineage>
        <taxon>Eukaryota</taxon>
        <taxon>Metazoa</taxon>
        <taxon>Ecdysozoa</taxon>
        <taxon>Arthropoda</taxon>
        <taxon>Crustacea</taxon>
        <taxon>Multicrustacea</taxon>
        <taxon>Malacostraca</taxon>
        <taxon>Eumalacostraca</taxon>
        <taxon>Eucarida</taxon>
        <taxon>Decapoda</taxon>
        <taxon>Pleocyemata</taxon>
        <taxon>Caridea</taxon>
        <taxon>Atyoidea</taxon>
        <taxon>Atyidae</taxon>
        <taxon>Halocaridina</taxon>
    </lineage>
</organism>
<dbReference type="Pfam" id="PF00300">
    <property type="entry name" value="His_Phos_1"/>
    <property type="match status" value="1"/>
</dbReference>
<dbReference type="CDD" id="cd07040">
    <property type="entry name" value="HP"/>
    <property type="match status" value="1"/>
</dbReference>
<keyword evidence="1" id="KW-1133">Transmembrane helix</keyword>
<keyword evidence="3" id="KW-1185">Reference proteome</keyword>
<gene>
    <name evidence="2" type="ORF">SK128_013624</name>
</gene>
<sequence length="393" mass="44804">LFSCSRPYLALISYYEQLLTKIPLPTNTFLQSANWLRHLLWNLTTLMSSATGLVFLVSASAVVILCTRQRIERCVGLWFELRKKREDYNHLPCDDEVHLYYDSAKHSSSSADVDHEDRGCNFDSFAKRDVYVLRHGERMDCMLKDWRYLILSSFPSNILVPLRKNAFINYRLDTPLTGLGIQQVYDMGLQMANAGVKPVAVYCSPALRCIQTAHALVSGLNLPLKLNIELGLLEAGNTFRDFITHEELEAAGFCINKDYVPILRCLDPEKRENAEETCLRGKHVMDCILKKTGCGKSVLIVGHASSFAMLTAQLRGFLKDLQHVAVYAELHKAVETPQGHLKKAKTHFVPNKILSVGYQRARKIFNSKKRQLLLENLFMSLEEKSEEQKHQIR</sequence>
<reference evidence="2 3" key="1">
    <citation type="submission" date="2023-11" db="EMBL/GenBank/DDBJ databases">
        <title>Halocaridina rubra genome assembly.</title>
        <authorList>
            <person name="Smith C."/>
        </authorList>
    </citation>
    <scope>NUCLEOTIDE SEQUENCE [LARGE SCALE GENOMIC DNA]</scope>
    <source>
        <strain evidence="2">EP-1</strain>
        <tissue evidence="2">Whole</tissue>
    </source>
</reference>
<dbReference type="InterPro" id="IPR051710">
    <property type="entry name" value="Phosphatase_SH3-domain"/>
</dbReference>
<dbReference type="EMBL" id="JAXCGZ010015166">
    <property type="protein sequence ID" value="KAK7071016.1"/>
    <property type="molecule type" value="Genomic_DNA"/>
</dbReference>